<sequence>MRTRAVVLVVAIVVGVVGCSADEPAPRATPGRSAGAASFVAPALALPRVAPGAPCPLTKSRAWSGPGQAVRVLGEGPLYPIADYFGEGGATLELRPDDKQPDGTYGEKVRWLSVGYTGPVLIRGGRIDGTGRAGARFLYWGEPRDGGWFAVLPDEEGLEYVDLPGATTVSGPGCYALQVDGTNFSRTIVFNAVPSR</sequence>
<comment type="caution">
    <text evidence="2">The sequence shown here is derived from an EMBL/GenBank/DDBJ whole genome shotgun (WGS) entry which is preliminary data.</text>
</comment>
<name>A0ABN0UCC4_9ACTN</name>
<keyword evidence="3" id="KW-1185">Reference proteome</keyword>
<reference evidence="2 3" key="1">
    <citation type="journal article" date="2019" name="Int. J. Syst. Evol. Microbiol.">
        <title>The Global Catalogue of Microorganisms (GCM) 10K type strain sequencing project: providing services to taxonomists for standard genome sequencing and annotation.</title>
        <authorList>
            <consortium name="The Broad Institute Genomics Platform"/>
            <consortium name="The Broad Institute Genome Sequencing Center for Infectious Disease"/>
            <person name="Wu L."/>
            <person name="Ma J."/>
        </authorList>
    </citation>
    <scope>NUCLEOTIDE SEQUENCE [LARGE SCALE GENOMIC DNA]</scope>
    <source>
        <strain evidence="2 3">JCM 10425</strain>
    </source>
</reference>
<accession>A0ABN0UCC4</accession>
<evidence type="ECO:0000313" key="2">
    <source>
        <dbReference type="EMBL" id="GAA0245911.1"/>
    </source>
</evidence>
<evidence type="ECO:0008006" key="4">
    <source>
        <dbReference type="Google" id="ProtNLM"/>
    </source>
</evidence>
<evidence type="ECO:0000256" key="1">
    <source>
        <dbReference type="SAM" id="SignalP"/>
    </source>
</evidence>
<protein>
    <recommendedName>
        <fullName evidence="4">Lipoprotein</fullName>
    </recommendedName>
</protein>
<organism evidence="2 3">
    <name type="scientific">Cryptosporangium japonicum</name>
    <dbReference type="NCBI Taxonomy" id="80872"/>
    <lineage>
        <taxon>Bacteria</taxon>
        <taxon>Bacillati</taxon>
        <taxon>Actinomycetota</taxon>
        <taxon>Actinomycetes</taxon>
        <taxon>Cryptosporangiales</taxon>
        <taxon>Cryptosporangiaceae</taxon>
        <taxon>Cryptosporangium</taxon>
    </lineage>
</organism>
<dbReference type="Proteomes" id="UP001500967">
    <property type="component" value="Unassembled WGS sequence"/>
</dbReference>
<feature type="chain" id="PRO_5046491413" description="Lipoprotein" evidence="1">
    <location>
        <begin position="22"/>
        <end position="196"/>
    </location>
</feature>
<dbReference type="EMBL" id="BAAAGX010000014">
    <property type="protein sequence ID" value="GAA0245911.1"/>
    <property type="molecule type" value="Genomic_DNA"/>
</dbReference>
<keyword evidence="1" id="KW-0732">Signal</keyword>
<evidence type="ECO:0000313" key="3">
    <source>
        <dbReference type="Proteomes" id="UP001500967"/>
    </source>
</evidence>
<proteinExistence type="predicted"/>
<gene>
    <name evidence="2" type="ORF">GCM10009539_34100</name>
</gene>
<feature type="signal peptide" evidence="1">
    <location>
        <begin position="1"/>
        <end position="21"/>
    </location>
</feature>
<dbReference type="PROSITE" id="PS51257">
    <property type="entry name" value="PROKAR_LIPOPROTEIN"/>
    <property type="match status" value="1"/>
</dbReference>